<dbReference type="SUPFAM" id="SSF53474">
    <property type="entry name" value="alpha/beta-Hydrolases"/>
    <property type="match status" value="1"/>
</dbReference>
<dbReference type="RefSeq" id="WP_110987027.1">
    <property type="nucleotide sequence ID" value="NZ_CAWNWM010000010.1"/>
</dbReference>
<evidence type="ECO:0000256" key="3">
    <source>
        <dbReference type="ARBA" id="ARBA00023098"/>
    </source>
</evidence>
<comment type="caution">
    <text evidence="6">The sequence shown here is derived from an EMBL/GenBank/DDBJ whole genome shotgun (WGS) entry which is preliminary data.</text>
</comment>
<keyword evidence="7" id="KW-1185">Reference proteome</keyword>
<proteinExistence type="predicted"/>
<dbReference type="Proteomes" id="UP000248857">
    <property type="component" value="Unassembled WGS sequence"/>
</dbReference>
<keyword evidence="2" id="KW-0442">Lipid degradation</keyword>
<feature type="chain" id="PRO_5015929910" description="DUF1400 domain-containing protein" evidence="4">
    <location>
        <begin position="30"/>
        <end position="551"/>
    </location>
</feature>
<protein>
    <recommendedName>
        <fullName evidence="5">DUF1400 domain-containing protein</fullName>
    </recommendedName>
</protein>
<dbReference type="Pfam" id="PF07224">
    <property type="entry name" value="Chlorophyllase"/>
    <property type="match status" value="1"/>
</dbReference>
<dbReference type="AlphaFoldDB" id="A0A2W1JQG8"/>
<evidence type="ECO:0000313" key="6">
    <source>
        <dbReference type="EMBL" id="PZD72374.1"/>
    </source>
</evidence>
<dbReference type="InterPro" id="IPR029058">
    <property type="entry name" value="AB_hydrolase_fold"/>
</dbReference>
<evidence type="ECO:0000256" key="4">
    <source>
        <dbReference type="SAM" id="SignalP"/>
    </source>
</evidence>
<accession>A0A2W1JQG8</accession>
<feature type="domain" description="DUF1400" evidence="5">
    <location>
        <begin position="29"/>
        <end position="155"/>
    </location>
</feature>
<name>A0A2W1JQG8_9CYAN</name>
<dbReference type="Gene3D" id="3.40.50.1820">
    <property type="entry name" value="alpha/beta hydrolase"/>
    <property type="match status" value="1"/>
</dbReference>
<dbReference type="PANTHER" id="PTHR10272:SF13">
    <property type="entry name" value="POLY(ETHYLENE TEREPHTHALATE) HYDROLASE"/>
    <property type="match status" value="1"/>
</dbReference>
<organism evidence="6 7">
    <name type="scientific">Acaryochloris thomasi RCC1774</name>
    <dbReference type="NCBI Taxonomy" id="1764569"/>
    <lineage>
        <taxon>Bacteria</taxon>
        <taxon>Bacillati</taxon>
        <taxon>Cyanobacteriota</taxon>
        <taxon>Cyanophyceae</taxon>
        <taxon>Acaryochloridales</taxon>
        <taxon>Acaryochloridaceae</taxon>
        <taxon>Acaryochloris</taxon>
        <taxon>Acaryochloris thomasi</taxon>
    </lineage>
</organism>
<feature type="signal peptide" evidence="4">
    <location>
        <begin position="1"/>
        <end position="29"/>
    </location>
</feature>
<sequence>MTQFKKFWLGCLSGLWLAVLGGQAPMAQAAERIYISFSLFERSIALRDLEIFAEEGRVQGSLGAYTRFFDDQQLEQFRAGLVAPIDLTPLSVAQFLYTPVGEGLLQRAGQVVRPKSGQGRLTALRSALILGAADPEGLTALSAIRNFPTQGVQVDLRSALGIFESAQQVLQDTQLAVKAIQAEPSVVPEEDLIARGKTLQVQGAYAWQKQTLKLNDDSVKRQTYTGRTRKFFADLYVPRAKADGPRPVIVISHGFNSNRETYAYLAEHLASHGYVVAVPEHSGSNTAQLQALLEGRARNIIKPTEFLDRPLDVSFLLDVLEMRSQTDPSIGPLNLEQVGVFGQSFGGYTALALGGASLTFNQLYEDCAQLRNTLNLSLLFQCQARLLIPKPYKLADPRIKAVVAVNSIGSSLLGSDAYGEIEVPVMLVSGSSDTVAPALSEQIRPFSWLTTPNKYLLMMVGGNHFSTIGVPATDDQNSIGEILDLPLGGPAPDEARQDLKTLSLAFMNAFVTNQPQNLEYLTPGYVSTLSQPALPLALTQDLMLEEAAAEE</sequence>
<gene>
    <name evidence="6" type="ORF">C1752_03618</name>
</gene>
<reference evidence="6 7" key="1">
    <citation type="journal article" date="2018" name="Sci. Rep.">
        <title>A novel species of the marine cyanobacterium Acaryochloris with a unique pigment content and lifestyle.</title>
        <authorList>
            <person name="Partensky F."/>
            <person name="Six C."/>
            <person name="Ratin M."/>
            <person name="Garczarek L."/>
            <person name="Vaulot D."/>
            <person name="Probert I."/>
            <person name="Calteau A."/>
            <person name="Gourvil P."/>
            <person name="Marie D."/>
            <person name="Grebert T."/>
            <person name="Bouchier C."/>
            <person name="Le Panse S."/>
            <person name="Gachenot M."/>
            <person name="Rodriguez F."/>
            <person name="Garrido J.L."/>
        </authorList>
    </citation>
    <scope>NUCLEOTIDE SEQUENCE [LARGE SCALE GENOMIC DNA]</scope>
    <source>
        <strain evidence="6 7">RCC1774</strain>
    </source>
</reference>
<evidence type="ECO:0000259" key="5">
    <source>
        <dbReference type="Pfam" id="PF07176"/>
    </source>
</evidence>
<evidence type="ECO:0000313" key="7">
    <source>
        <dbReference type="Proteomes" id="UP000248857"/>
    </source>
</evidence>
<keyword evidence="1" id="KW-0378">Hydrolase</keyword>
<evidence type="ECO:0000256" key="1">
    <source>
        <dbReference type="ARBA" id="ARBA00022801"/>
    </source>
</evidence>
<dbReference type="EMBL" id="PQWO01000010">
    <property type="protein sequence ID" value="PZD72374.1"/>
    <property type="molecule type" value="Genomic_DNA"/>
</dbReference>
<dbReference type="GO" id="GO:0003847">
    <property type="term" value="F:1-alkyl-2-acetylglycerophosphocholine esterase activity"/>
    <property type="evidence" value="ECO:0007669"/>
    <property type="project" value="TreeGrafter"/>
</dbReference>
<evidence type="ECO:0000256" key="2">
    <source>
        <dbReference type="ARBA" id="ARBA00022963"/>
    </source>
</evidence>
<dbReference type="InterPro" id="IPR017395">
    <property type="entry name" value="Chlorophyllase-like"/>
</dbReference>
<dbReference type="GO" id="GO:0016042">
    <property type="term" value="P:lipid catabolic process"/>
    <property type="evidence" value="ECO:0007669"/>
    <property type="project" value="UniProtKB-KW"/>
</dbReference>
<dbReference type="Pfam" id="PF07176">
    <property type="entry name" value="DUF1400"/>
    <property type="match status" value="1"/>
</dbReference>
<dbReference type="PANTHER" id="PTHR10272">
    <property type="entry name" value="PLATELET-ACTIVATING FACTOR ACETYLHYDROLASE"/>
    <property type="match status" value="1"/>
</dbReference>
<keyword evidence="4" id="KW-0732">Signal</keyword>
<dbReference type="OrthoDB" id="422423at2"/>
<dbReference type="InterPro" id="IPR010802">
    <property type="entry name" value="DUF1400"/>
</dbReference>
<keyword evidence="3" id="KW-0443">Lipid metabolism</keyword>